<organism evidence="7 8">
    <name type="scientific">Cricetulus griseus</name>
    <name type="common">Chinese hamster</name>
    <name type="synonym">Cricetulus barabensis griseus</name>
    <dbReference type="NCBI Taxonomy" id="10029"/>
    <lineage>
        <taxon>Eukaryota</taxon>
        <taxon>Metazoa</taxon>
        <taxon>Chordata</taxon>
        <taxon>Craniata</taxon>
        <taxon>Vertebrata</taxon>
        <taxon>Euteleostomi</taxon>
        <taxon>Mammalia</taxon>
        <taxon>Eutheria</taxon>
        <taxon>Euarchontoglires</taxon>
        <taxon>Glires</taxon>
        <taxon>Rodentia</taxon>
        <taxon>Myomorpha</taxon>
        <taxon>Muroidea</taxon>
        <taxon>Cricetidae</taxon>
        <taxon>Cricetinae</taxon>
        <taxon>Cricetulus</taxon>
    </lineage>
</organism>
<feature type="transmembrane region" description="Helical" evidence="6">
    <location>
        <begin position="222"/>
        <end position="240"/>
    </location>
</feature>
<accession>A0A9J7GV07</accession>
<evidence type="ECO:0000313" key="8">
    <source>
        <dbReference type="RefSeq" id="XP_035300000.1"/>
    </source>
</evidence>
<evidence type="ECO:0000256" key="5">
    <source>
        <dbReference type="ARBA" id="ARBA00023136"/>
    </source>
</evidence>
<evidence type="ECO:0000256" key="6">
    <source>
        <dbReference type="SAM" id="Phobius"/>
    </source>
</evidence>
<keyword evidence="4 6" id="KW-1133">Transmembrane helix</keyword>
<dbReference type="Proteomes" id="UP001108280">
    <property type="component" value="Chromosome 4"/>
</dbReference>
<dbReference type="RefSeq" id="XP_035300000.1">
    <property type="nucleotide sequence ID" value="XM_035444109.1"/>
</dbReference>
<evidence type="ECO:0000256" key="3">
    <source>
        <dbReference type="ARBA" id="ARBA00022692"/>
    </source>
</evidence>
<feature type="transmembrane region" description="Helical" evidence="6">
    <location>
        <begin position="188"/>
        <end position="210"/>
    </location>
</feature>
<comment type="similarity">
    <text evidence="2">Belongs to the TMEM45 family.</text>
</comment>
<dbReference type="InterPro" id="IPR042127">
    <property type="entry name" value="TMEM45"/>
</dbReference>
<proteinExistence type="inferred from homology"/>
<dbReference type="GO" id="GO:0016020">
    <property type="term" value="C:membrane"/>
    <property type="evidence" value="ECO:0007669"/>
    <property type="project" value="UniProtKB-SubCell"/>
</dbReference>
<reference evidence="8" key="3">
    <citation type="submission" date="2025-08" db="UniProtKB">
        <authorList>
            <consortium name="RefSeq"/>
        </authorList>
    </citation>
    <scope>IDENTIFICATION</scope>
    <source>
        <strain evidence="8">17A/GY</strain>
        <tissue evidence="8">Liver</tissue>
    </source>
</reference>
<evidence type="ECO:0000256" key="2">
    <source>
        <dbReference type="ARBA" id="ARBA00006948"/>
    </source>
</evidence>
<dbReference type="OrthoDB" id="551896at2759"/>
<feature type="transmembrane region" description="Helical" evidence="6">
    <location>
        <begin position="93"/>
        <end position="111"/>
    </location>
</feature>
<name>A0A9J7GV07_CRIGR</name>
<keyword evidence="5 6" id="KW-0472">Membrane</keyword>
<protein>
    <submittedName>
        <fullName evidence="8">Transmembrane protein 45A-like isoform X2</fullName>
    </submittedName>
</protein>
<dbReference type="PANTHER" id="PTHR16007">
    <property type="entry name" value="EPIDIDYMAL MEMBRANE PROTEIN E9-RELATED"/>
    <property type="match status" value="1"/>
</dbReference>
<dbReference type="KEGG" id="cge:100759339"/>
<keyword evidence="3 6" id="KW-0812">Transmembrane</keyword>
<keyword evidence="7" id="KW-1185">Reference proteome</keyword>
<evidence type="ECO:0000256" key="4">
    <source>
        <dbReference type="ARBA" id="ARBA00022989"/>
    </source>
</evidence>
<reference evidence="7" key="2">
    <citation type="journal article" date="2020" name="Biotechnol. Bioeng.">
        <title>Chromosome-scale scaffolds for the Chinese hamster reference genome assembly to facilitate the study of the CHO epigenome.</title>
        <authorList>
            <person name="Hilliard W."/>
            <person name="MacDonald M."/>
            <person name="Lee K.H."/>
        </authorList>
    </citation>
    <scope>NUCLEOTIDE SEQUENCE [LARGE SCALE GENOMIC DNA]</scope>
    <source>
        <strain evidence="7">17A/GY</strain>
    </source>
</reference>
<dbReference type="InterPro" id="IPR006904">
    <property type="entry name" value="DUF716"/>
</dbReference>
<dbReference type="AlphaFoldDB" id="A0A9J7GV07"/>
<gene>
    <name evidence="8" type="primary">LOC100759339</name>
</gene>
<dbReference type="Pfam" id="PF04819">
    <property type="entry name" value="DUF716"/>
    <property type="match status" value="1"/>
</dbReference>
<feature type="transmembrane region" description="Helical" evidence="6">
    <location>
        <begin position="252"/>
        <end position="273"/>
    </location>
</feature>
<dbReference type="PANTHER" id="PTHR16007:SF42">
    <property type="entry name" value="2310005G13RIK PROTEIN"/>
    <property type="match status" value="1"/>
</dbReference>
<sequence length="345" mass="39443">MASKHRYSSHIFSGLLKSHSAYSMDFPIFTFQDVCVDHHTGHISDLLQFHPANFLIQICYKYWLPSLPAKVVALLACSQLVPGDFQGHALPGSFLIFLSLWWNSVNILKYVCKKQKQTYLHSKVWIRRAELLDGIILTGMVLFGAISLQIYSVSGSQLMWILRLHHTVIYIFYGILGVSKILGATINSFPASLTKLALSNAFFGQAFIMYNHTHGRFTMDVFLHKLLVLATFLSGLVSFMEILIKNNITLELIRASLIILQGTWLWQMGFVLYNPTGGFEWDLTDHQNNMLLTIYFCLHCIFAYITIGVNYAVITWLVKWRLRKCSFTQVPLLKATGQEQESEEM</sequence>
<dbReference type="GeneID" id="100759339"/>
<feature type="transmembrane region" description="Helical" evidence="6">
    <location>
        <begin position="131"/>
        <end position="151"/>
    </location>
</feature>
<comment type="subcellular location">
    <subcellularLocation>
        <location evidence="1">Membrane</location>
        <topology evidence="1">Multi-pass membrane protein</topology>
    </subcellularLocation>
</comment>
<feature type="transmembrane region" description="Helical" evidence="6">
    <location>
        <begin position="293"/>
        <end position="318"/>
    </location>
</feature>
<evidence type="ECO:0000313" key="7">
    <source>
        <dbReference type="Proteomes" id="UP001108280"/>
    </source>
</evidence>
<reference evidence="7" key="1">
    <citation type="journal article" date="2018" name="Biotechnol. Bioeng.">
        <title>A reference genome of the Chinese hamster based on a hybrid assembly strategy.</title>
        <authorList>
            <person name="Rupp O."/>
            <person name="MacDonald M.L."/>
            <person name="Li S."/>
            <person name="Dhiman H."/>
            <person name="Polson S."/>
            <person name="Griep S."/>
            <person name="Heffner K."/>
            <person name="Hernandez I."/>
            <person name="Brinkrolf K."/>
            <person name="Jadhav V."/>
            <person name="Samoudi M."/>
            <person name="Hao H."/>
            <person name="Kingham B."/>
            <person name="Goesmann A."/>
            <person name="Betenbaugh M.J."/>
            <person name="Lewis N.E."/>
            <person name="Borth N."/>
            <person name="Lee K.H."/>
        </authorList>
    </citation>
    <scope>NUCLEOTIDE SEQUENCE [LARGE SCALE GENOMIC DNA]</scope>
    <source>
        <strain evidence="7">17A/GY</strain>
    </source>
</reference>
<evidence type="ECO:0000256" key="1">
    <source>
        <dbReference type="ARBA" id="ARBA00004141"/>
    </source>
</evidence>